<dbReference type="SUPFAM" id="SSF54928">
    <property type="entry name" value="RNA-binding domain, RBD"/>
    <property type="match status" value="2"/>
</dbReference>
<feature type="region of interest" description="Disordered" evidence="3">
    <location>
        <begin position="324"/>
        <end position="429"/>
    </location>
</feature>
<feature type="domain" description="RRM" evidence="4">
    <location>
        <begin position="61"/>
        <end position="143"/>
    </location>
</feature>
<feature type="compositionally biased region" description="Basic and acidic residues" evidence="3">
    <location>
        <begin position="381"/>
        <end position="391"/>
    </location>
</feature>
<protein>
    <recommendedName>
        <fullName evidence="4">RRM domain-containing protein</fullName>
    </recommendedName>
</protein>
<feature type="compositionally biased region" description="Low complexity" evidence="3">
    <location>
        <begin position="655"/>
        <end position="666"/>
    </location>
</feature>
<feature type="compositionally biased region" description="Basic and acidic residues" evidence="3">
    <location>
        <begin position="405"/>
        <end position="417"/>
    </location>
</feature>
<feature type="compositionally biased region" description="Low complexity" evidence="3">
    <location>
        <begin position="342"/>
        <end position="363"/>
    </location>
</feature>
<reference evidence="5 6" key="1">
    <citation type="journal article" date="2019" name="Nat. Ecol. Evol.">
        <title>Megaphylogeny resolves global patterns of mushroom evolution.</title>
        <authorList>
            <person name="Varga T."/>
            <person name="Krizsan K."/>
            <person name="Foldi C."/>
            <person name="Dima B."/>
            <person name="Sanchez-Garcia M."/>
            <person name="Sanchez-Ramirez S."/>
            <person name="Szollosi G.J."/>
            <person name="Szarkandi J.G."/>
            <person name="Papp V."/>
            <person name="Albert L."/>
            <person name="Andreopoulos W."/>
            <person name="Angelini C."/>
            <person name="Antonin V."/>
            <person name="Barry K.W."/>
            <person name="Bougher N.L."/>
            <person name="Buchanan P."/>
            <person name="Buyck B."/>
            <person name="Bense V."/>
            <person name="Catcheside P."/>
            <person name="Chovatia M."/>
            <person name="Cooper J."/>
            <person name="Damon W."/>
            <person name="Desjardin D."/>
            <person name="Finy P."/>
            <person name="Geml J."/>
            <person name="Haridas S."/>
            <person name="Hughes K."/>
            <person name="Justo A."/>
            <person name="Karasinski D."/>
            <person name="Kautmanova I."/>
            <person name="Kiss B."/>
            <person name="Kocsube S."/>
            <person name="Kotiranta H."/>
            <person name="LaButti K.M."/>
            <person name="Lechner B.E."/>
            <person name="Liimatainen K."/>
            <person name="Lipzen A."/>
            <person name="Lukacs Z."/>
            <person name="Mihaltcheva S."/>
            <person name="Morgado L.N."/>
            <person name="Niskanen T."/>
            <person name="Noordeloos M.E."/>
            <person name="Ohm R.A."/>
            <person name="Ortiz-Santana B."/>
            <person name="Ovrebo C."/>
            <person name="Racz N."/>
            <person name="Riley R."/>
            <person name="Savchenko A."/>
            <person name="Shiryaev A."/>
            <person name="Soop K."/>
            <person name="Spirin V."/>
            <person name="Szebenyi C."/>
            <person name="Tomsovsky M."/>
            <person name="Tulloss R.E."/>
            <person name="Uehling J."/>
            <person name="Grigoriev I.V."/>
            <person name="Vagvolgyi C."/>
            <person name="Papp T."/>
            <person name="Martin F.M."/>
            <person name="Miettinen O."/>
            <person name="Hibbett D.S."/>
            <person name="Nagy L.G."/>
        </authorList>
    </citation>
    <scope>NUCLEOTIDE SEQUENCE [LARGE SCALE GENOMIC DNA]</scope>
    <source>
        <strain evidence="5 6">CBS 166.37</strain>
    </source>
</reference>
<dbReference type="EMBL" id="ML213611">
    <property type="protein sequence ID" value="TFK36928.1"/>
    <property type="molecule type" value="Genomic_DNA"/>
</dbReference>
<dbReference type="InterPro" id="IPR012677">
    <property type="entry name" value="Nucleotide-bd_a/b_plait_sf"/>
</dbReference>
<dbReference type="Gene3D" id="3.30.70.330">
    <property type="match status" value="2"/>
</dbReference>
<evidence type="ECO:0000256" key="2">
    <source>
        <dbReference type="PROSITE-ProRule" id="PRU00176"/>
    </source>
</evidence>
<feature type="region of interest" description="Disordered" evidence="3">
    <location>
        <begin position="900"/>
        <end position="1024"/>
    </location>
</feature>
<dbReference type="InterPro" id="IPR000504">
    <property type="entry name" value="RRM_dom"/>
</dbReference>
<feature type="compositionally biased region" description="Polar residues" evidence="3">
    <location>
        <begin position="906"/>
        <end position="919"/>
    </location>
</feature>
<feature type="region of interest" description="Disordered" evidence="3">
    <location>
        <begin position="1"/>
        <end position="34"/>
    </location>
</feature>
<gene>
    <name evidence="5" type="ORF">BDQ12DRAFT_686103</name>
</gene>
<accession>A0A5C3LYI5</accession>
<dbReference type="Proteomes" id="UP000308652">
    <property type="component" value="Unassembled WGS sequence"/>
</dbReference>
<dbReference type="GO" id="GO:0003723">
    <property type="term" value="F:RNA binding"/>
    <property type="evidence" value="ECO:0007669"/>
    <property type="project" value="UniProtKB-UniRule"/>
</dbReference>
<evidence type="ECO:0000256" key="3">
    <source>
        <dbReference type="SAM" id="MobiDB-lite"/>
    </source>
</evidence>
<feature type="region of interest" description="Disordered" evidence="3">
    <location>
        <begin position="557"/>
        <end position="666"/>
    </location>
</feature>
<dbReference type="OrthoDB" id="410044at2759"/>
<dbReference type="Pfam" id="PF00076">
    <property type="entry name" value="RRM_1"/>
    <property type="match status" value="1"/>
</dbReference>
<dbReference type="SMART" id="SM00360">
    <property type="entry name" value="RRM"/>
    <property type="match status" value="2"/>
</dbReference>
<dbReference type="PANTHER" id="PTHR10352">
    <property type="entry name" value="EUKARYOTIC TRANSLATION INITIATION FACTOR 3 SUBUNIT G"/>
    <property type="match status" value="1"/>
</dbReference>
<name>A0A5C3LYI5_9AGAR</name>
<dbReference type="InterPro" id="IPR035979">
    <property type="entry name" value="RBD_domain_sf"/>
</dbReference>
<feature type="compositionally biased region" description="Polar residues" evidence="3">
    <location>
        <begin position="562"/>
        <end position="573"/>
    </location>
</feature>
<sequence length="1024" mass="112974">MPHKPVIQPRAWGTRFDTLPSSPPVSPTRGSHKVDSIHALAHSSLQPHPNDNRETKQPHDASVFVGSLPTNIDLGVLTRMLTDHLSKHATVKDVKVIRDNNGGVCAFVQCENAASASALIETLHSSEQIPFMGRILRYEPARAMRSLLISYRAPMEVITHLDGPGAHSKELIPLEPPFAMLVWKPKYNRFHSIVYNDEAIDIHARNTETEGLSLKERGVFLKPVLFDAESIQKIAGQFGPLERLEMFQSNDTNLSCGQKYPEPHDAQRSKNMDTGCWEVKWAHRDDCVDALMTLRKIPHITVSWAHRPPGYVYDQQRRLGWVGSSPGSRFLHPGQSRDRFSESSAEQSFSSSVNAATTSSTSAQRKWTETDFPPLSMTSSEHGHARTDSERPALSSSEVHTSHSTMDDSNRQKEDVSSHQLGVSDGFVDHEELRSTSRNGSQFMHDNCPHHIERELDPTTLFVGGLEMFGPGAWDETKLQAVFGRFGGLENVRLISPQNSHTAFAFVKYNNTESPARAVAEEHNRVYEGRAMRVQLRDCNPNRGWKHGGRSRGRFYHHNFAPQRQFNNGGSSRFTEDEEHEDFSGDGQHEDSQQGIVSTPKDSAPAEGDSEHKDADTESLLGQSSNKLDSGVSSVSSPSEAAGATDESSHSVIFSPDSPHSIHSSPCPVAISKEVVISPKAIESSDPPQDTKPVIVVTEASPQVYQEWYDRPASAPVLGSQSTSMPQAMSSSYAVPPGYYASLPWMHPYQGQYAMPYYGGYVGYPMPNHQALPQFGAPPNMDSNGSASRPPAWSPMGIYGAYIPYPAASSAKDQGVGDIPVSQHANGQPPVVPAGFIQNEQGTLIAVYQPEALDKYMAGTGGSPPATTQSISNVMRWPQNGFPYPYSFQAPSQNISMLPQGFASPGRQSWNPHLQSFLSSPPGLHFQQPATVQSSGPPPFRGPYYGSDVKRPPPQMHRGRGRRDQMPPLNPPWQGQGQGQGHSRPPNRRQYRNNAPNSGYTERSELEQFQPRHPALNTDNWARL</sequence>
<dbReference type="PROSITE" id="PS50102">
    <property type="entry name" value="RRM"/>
    <property type="match status" value="2"/>
</dbReference>
<evidence type="ECO:0000313" key="6">
    <source>
        <dbReference type="Proteomes" id="UP000308652"/>
    </source>
</evidence>
<evidence type="ECO:0000259" key="4">
    <source>
        <dbReference type="PROSITE" id="PS50102"/>
    </source>
</evidence>
<organism evidence="5 6">
    <name type="scientific">Crucibulum laeve</name>
    <dbReference type="NCBI Taxonomy" id="68775"/>
    <lineage>
        <taxon>Eukaryota</taxon>
        <taxon>Fungi</taxon>
        <taxon>Dikarya</taxon>
        <taxon>Basidiomycota</taxon>
        <taxon>Agaricomycotina</taxon>
        <taxon>Agaricomycetes</taxon>
        <taxon>Agaricomycetidae</taxon>
        <taxon>Agaricales</taxon>
        <taxon>Agaricineae</taxon>
        <taxon>Nidulariaceae</taxon>
        <taxon>Crucibulum</taxon>
    </lineage>
</organism>
<evidence type="ECO:0000256" key="1">
    <source>
        <dbReference type="ARBA" id="ARBA00022884"/>
    </source>
</evidence>
<feature type="compositionally biased region" description="Polar residues" evidence="3">
    <location>
        <begin position="992"/>
        <end position="1001"/>
    </location>
</feature>
<keyword evidence="1 2" id="KW-0694">RNA-binding</keyword>
<feature type="domain" description="RRM" evidence="4">
    <location>
        <begin position="459"/>
        <end position="539"/>
    </location>
</feature>
<evidence type="ECO:0000313" key="5">
    <source>
        <dbReference type="EMBL" id="TFK36928.1"/>
    </source>
</evidence>
<keyword evidence="6" id="KW-1185">Reference proteome</keyword>
<dbReference type="AlphaFoldDB" id="A0A5C3LYI5"/>
<dbReference type="STRING" id="68775.A0A5C3LYI5"/>
<feature type="compositionally biased region" description="Low complexity" evidence="3">
    <location>
        <begin position="624"/>
        <end position="639"/>
    </location>
</feature>
<feature type="compositionally biased region" description="Polar residues" evidence="3">
    <location>
        <begin position="394"/>
        <end position="404"/>
    </location>
</feature>
<proteinExistence type="predicted"/>